<dbReference type="InterPro" id="IPR025970">
    <property type="entry name" value="SusE"/>
</dbReference>
<proteinExistence type="predicted"/>
<keyword evidence="1" id="KW-0732">Signal</keyword>
<dbReference type="GO" id="GO:2001070">
    <property type="term" value="F:starch binding"/>
    <property type="evidence" value="ECO:0007669"/>
    <property type="project" value="InterPro"/>
</dbReference>
<name>A0A0C1L6S2_9BACT</name>
<accession>A0A0C1L6S2</accession>
<dbReference type="AlphaFoldDB" id="A0A0C1L6S2"/>
<evidence type="ECO:0000313" key="3">
    <source>
        <dbReference type="EMBL" id="KIC95216.1"/>
    </source>
</evidence>
<evidence type="ECO:0000256" key="1">
    <source>
        <dbReference type="SAM" id="SignalP"/>
    </source>
</evidence>
<keyword evidence="4" id="KW-1185">Reference proteome</keyword>
<sequence>MKFILKYSFVVLLAVLFATGCDKVNDLPEYESGNAPALATSVSAIAPAPADSLEPAVTFTWSYPAYASDSSSIKYVIEIDSAGRNFSNASKRVVTGALSSTYLSKEINEILLGFGFEFGKPYDMEVRITSSYSNNNDKKMSNVIAMKMTPYKIPPRVELPSSGKLFLVGDASDGGWSNPVPAPSQEFSRLDETTFEGVFHLTGSKQYLILPVNGSWDNKYSVEDNSIPGLSSGGDFGYNKPGNFPGPANDGMYKIVVNFQTGKFSVTPYSENNLPTNLYIVGNATAGDWGNPVPVPGQQFTRINSVEWEITLPLFGGKQYLFLPVNGDWSHKYSVDDNTLTGLAEGGKFGYDLSQNFPGPSADGTYKINVNFATSRFIVTKQ</sequence>
<feature type="chain" id="PRO_5002135462" description="SusE outer membrane protein domain-containing protein" evidence="1">
    <location>
        <begin position="21"/>
        <end position="382"/>
    </location>
</feature>
<dbReference type="OrthoDB" id="975117at2"/>
<feature type="signal peptide" evidence="1">
    <location>
        <begin position="1"/>
        <end position="20"/>
    </location>
</feature>
<dbReference type="Pfam" id="PF14292">
    <property type="entry name" value="SusE"/>
    <property type="match status" value="1"/>
</dbReference>
<dbReference type="Gene3D" id="2.60.40.3620">
    <property type="match status" value="2"/>
</dbReference>
<evidence type="ECO:0000313" key="4">
    <source>
        <dbReference type="Proteomes" id="UP000031408"/>
    </source>
</evidence>
<gene>
    <name evidence="3" type="ORF">OI18_07925</name>
</gene>
<feature type="domain" description="SusE outer membrane protein" evidence="2">
    <location>
        <begin position="31"/>
        <end position="128"/>
    </location>
</feature>
<dbReference type="Proteomes" id="UP000031408">
    <property type="component" value="Unassembled WGS sequence"/>
</dbReference>
<dbReference type="PROSITE" id="PS51257">
    <property type="entry name" value="PROKAR_LIPOPROTEIN"/>
    <property type="match status" value="1"/>
</dbReference>
<protein>
    <recommendedName>
        <fullName evidence="2">SusE outer membrane protein domain-containing protein</fullName>
    </recommendedName>
</protein>
<comment type="caution">
    <text evidence="3">The sequence shown here is derived from an EMBL/GenBank/DDBJ whole genome shotgun (WGS) entry which is preliminary data.</text>
</comment>
<organism evidence="3 4">
    <name type="scientific">Flavihumibacter solisilvae</name>
    <dbReference type="NCBI Taxonomy" id="1349421"/>
    <lineage>
        <taxon>Bacteria</taxon>
        <taxon>Pseudomonadati</taxon>
        <taxon>Bacteroidota</taxon>
        <taxon>Chitinophagia</taxon>
        <taxon>Chitinophagales</taxon>
        <taxon>Chitinophagaceae</taxon>
        <taxon>Flavihumibacter</taxon>
    </lineage>
</organism>
<dbReference type="EMBL" id="JSVC01000008">
    <property type="protein sequence ID" value="KIC95216.1"/>
    <property type="molecule type" value="Genomic_DNA"/>
</dbReference>
<dbReference type="GO" id="GO:0019867">
    <property type="term" value="C:outer membrane"/>
    <property type="evidence" value="ECO:0007669"/>
    <property type="project" value="InterPro"/>
</dbReference>
<dbReference type="STRING" id="1349421.OI18_07925"/>
<evidence type="ECO:0000259" key="2">
    <source>
        <dbReference type="Pfam" id="PF14292"/>
    </source>
</evidence>
<dbReference type="RefSeq" id="WP_039138714.1">
    <property type="nucleotide sequence ID" value="NZ_JSVC01000008.1"/>
</dbReference>
<reference evidence="3 4" key="1">
    <citation type="submission" date="2014-11" db="EMBL/GenBank/DDBJ databases">
        <title>Genome sequence of Flavihumibacter solisilvae 3-3.</title>
        <authorList>
            <person name="Zhou G."/>
            <person name="Li M."/>
            <person name="Wang G."/>
        </authorList>
    </citation>
    <scope>NUCLEOTIDE SEQUENCE [LARGE SCALE GENOMIC DNA]</scope>
    <source>
        <strain evidence="3 4">3-3</strain>
    </source>
</reference>